<reference evidence="1" key="2">
    <citation type="submission" date="2023-01" db="EMBL/GenBank/DDBJ databases">
        <title>Draft genome sequence of Paraferrimonas sedimenticola strain NBRC 101628.</title>
        <authorList>
            <person name="Sun Q."/>
            <person name="Mori K."/>
        </authorList>
    </citation>
    <scope>NUCLEOTIDE SEQUENCE</scope>
    <source>
        <strain evidence="1">NBRC 101628</strain>
    </source>
</reference>
<accession>A0AA37RXX4</accession>
<protein>
    <submittedName>
        <fullName evidence="1">DUF1249 domain-containing protein</fullName>
    </submittedName>
</protein>
<organism evidence="1 2">
    <name type="scientific">Paraferrimonas sedimenticola</name>
    <dbReference type="NCBI Taxonomy" id="375674"/>
    <lineage>
        <taxon>Bacteria</taxon>
        <taxon>Pseudomonadati</taxon>
        <taxon>Pseudomonadota</taxon>
        <taxon>Gammaproteobacteria</taxon>
        <taxon>Alteromonadales</taxon>
        <taxon>Ferrimonadaceae</taxon>
        <taxon>Paraferrimonas</taxon>
    </lineage>
</organism>
<reference evidence="1" key="1">
    <citation type="journal article" date="2014" name="Int. J. Syst. Evol. Microbiol.">
        <title>Complete genome sequence of Corynebacterium casei LMG S-19264T (=DSM 44701T), isolated from a smear-ripened cheese.</title>
        <authorList>
            <consortium name="US DOE Joint Genome Institute (JGI-PGF)"/>
            <person name="Walter F."/>
            <person name="Albersmeier A."/>
            <person name="Kalinowski J."/>
            <person name="Ruckert C."/>
        </authorList>
    </citation>
    <scope>NUCLEOTIDE SEQUENCE</scope>
    <source>
        <strain evidence="1">NBRC 101628</strain>
    </source>
</reference>
<comment type="caution">
    <text evidence="1">The sequence shown here is derived from an EMBL/GenBank/DDBJ whole genome shotgun (WGS) entry which is preliminary data.</text>
</comment>
<dbReference type="AlphaFoldDB" id="A0AA37RXX4"/>
<dbReference type="Pfam" id="PF06853">
    <property type="entry name" value="DUF1249"/>
    <property type="match status" value="1"/>
</dbReference>
<dbReference type="Proteomes" id="UP001161422">
    <property type="component" value="Unassembled WGS sequence"/>
</dbReference>
<sequence>MSSSARRKYRPQLPQFLHVCRDNYFQLVKRLPLEWPEPASIELAHPTNPLELKLVQSARYTETLNLSQLGPALPGMPRFSMQIRLYHDAELAEVLSCQQFSRIKPVYDYPNVDMLQPDEKLQLNRFLAELIAQTPS</sequence>
<proteinExistence type="predicted"/>
<dbReference type="RefSeq" id="WP_169902827.1">
    <property type="nucleotide sequence ID" value="NZ_BSNC01000006.1"/>
</dbReference>
<dbReference type="PANTHER" id="PTHR38774">
    <property type="entry name" value="CYTOPLASMIC PROTEIN-RELATED"/>
    <property type="match status" value="1"/>
</dbReference>
<gene>
    <name evidence="1" type="ORF">GCM10007895_25370</name>
</gene>
<keyword evidence="2" id="KW-1185">Reference proteome</keyword>
<dbReference type="PANTHER" id="PTHR38774:SF1">
    <property type="entry name" value="CYTOPLASMIC PROTEIN"/>
    <property type="match status" value="1"/>
</dbReference>
<dbReference type="InterPro" id="IPR009659">
    <property type="entry name" value="DUF1249"/>
</dbReference>
<dbReference type="EMBL" id="BSNC01000006">
    <property type="protein sequence ID" value="GLP97230.1"/>
    <property type="molecule type" value="Genomic_DNA"/>
</dbReference>
<evidence type="ECO:0000313" key="2">
    <source>
        <dbReference type="Proteomes" id="UP001161422"/>
    </source>
</evidence>
<name>A0AA37RXX4_9GAMM</name>
<evidence type="ECO:0000313" key="1">
    <source>
        <dbReference type="EMBL" id="GLP97230.1"/>
    </source>
</evidence>